<organism evidence="3">
    <name type="scientific">Caenorhabditis remanei</name>
    <name type="common">Caenorhabditis vulgaris</name>
    <dbReference type="NCBI Taxonomy" id="31234"/>
    <lineage>
        <taxon>Eukaryota</taxon>
        <taxon>Metazoa</taxon>
        <taxon>Ecdysozoa</taxon>
        <taxon>Nematoda</taxon>
        <taxon>Chromadorea</taxon>
        <taxon>Rhabditida</taxon>
        <taxon>Rhabditina</taxon>
        <taxon>Rhabditomorpha</taxon>
        <taxon>Rhabditoidea</taxon>
        <taxon>Rhabditidae</taxon>
        <taxon>Peloderinae</taxon>
        <taxon>Caenorhabditis</taxon>
    </lineage>
</organism>
<accession>E3NTD1</accession>
<dbReference type="InterPro" id="IPR049163">
    <property type="entry name" value="Pif1-like_2B_dom"/>
</dbReference>
<dbReference type="PANTHER" id="PTHR33651">
    <property type="entry name" value="PROTEIN CBG06246"/>
    <property type="match status" value="1"/>
</dbReference>
<dbReference type="OrthoDB" id="5809319at2759"/>
<dbReference type="Pfam" id="PF21530">
    <property type="entry name" value="Pif1_2B_dom"/>
    <property type="match status" value="1"/>
</dbReference>
<dbReference type="AlphaFoldDB" id="E3NTD1"/>
<dbReference type="OMA" id="KHTELSW"/>
<gene>
    <name evidence="2" type="ORF">CRE_31626</name>
</gene>
<dbReference type="STRING" id="31234.E3NTD1"/>
<dbReference type="Proteomes" id="UP000008281">
    <property type="component" value="Unassembled WGS sequence"/>
</dbReference>
<dbReference type="eggNOG" id="KOG0987">
    <property type="taxonomic scope" value="Eukaryota"/>
</dbReference>
<feature type="domain" description="DNA helicase Pif1-like 2B" evidence="1">
    <location>
        <begin position="7"/>
        <end position="52"/>
    </location>
</feature>
<evidence type="ECO:0000313" key="3">
    <source>
        <dbReference type="Proteomes" id="UP000008281"/>
    </source>
</evidence>
<keyword evidence="3" id="KW-1185">Reference proteome</keyword>
<proteinExistence type="predicted"/>
<evidence type="ECO:0000313" key="2">
    <source>
        <dbReference type="EMBL" id="EFO91885.1"/>
    </source>
</evidence>
<reference evidence="2" key="1">
    <citation type="submission" date="2007-07" db="EMBL/GenBank/DDBJ databases">
        <title>PCAP assembly of the Caenorhabditis remanei genome.</title>
        <authorList>
            <consortium name="The Caenorhabditis remanei Sequencing Consortium"/>
            <person name="Wilson R.K."/>
        </authorList>
    </citation>
    <scope>NUCLEOTIDE SEQUENCE [LARGE SCALE GENOMIC DNA]</scope>
    <source>
        <strain evidence="2">PB4641</strain>
    </source>
</reference>
<sequence>MKVVPTEFLNSINTSSLPPHGLKLKVGSIRFLRNLDVASGLCHGTRLMVLELVRKMLEVLSGEQFKLLELTVTTTTTWHPISDVPSCQSVWNLLSPSTSHRDNPTLALVFGFIEQALRLHDRLTESGFFEVYAEFSDYQRLKHSRVAAWTDGNVELIRSATEKFFRKFYDLRRGEQDSEFICIFETRDADLGGRPLVKIHGKADALKYNVKCHHHGPKGSSSGQVPDVTEFYIYKLLYLIGVGPRTHIVPPETTTGSKTSTYIATQWDDRFELLKDVIGKNKLCEDVAVQLVMLRVLLFIADLHQENCGRWRGTTNAAIVDFAPTSDFEVYEDIRFALRTRFPHRSWKNEYTAVRNKFDEKSWLKIGKVHFDRWDLVNKIELAREEFDPTKGILKELEIGFKKRRSRESPTDQLNEYIDTLRKNLMLLQSLLNSLD</sequence>
<protein>
    <recommendedName>
        <fullName evidence="1">DNA helicase Pif1-like 2B domain-containing protein</fullName>
    </recommendedName>
</protein>
<dbReference type="PANTHER" id="PTHR33651:SF2">
    <property type="entry name" value="PI3K_PI4K CATALYTIC DOMAIN-CONTAINING PROTEIN"/>
    <property type="match status" value="1"/>
</dbReference>
<dbReference type="HOGENOM" id="CLU_051410_1_0_1"/>
<dbReference type="EMBL" id="DS270165">
    <property type="protein sequence ID" value="EFO91885.1"/>
    <property type="molecule type" value="Genomic_DNA"/>
</dbReference>
<dbReference type="InParanoid" id="E3NTD1"/>
<evidence type="ECO:0000259" key="1">
    <source>
        <dbReference type="Pfam" id="PF21530"/>
    </source>
</evidence>
<name>E3NTD1_CAERE</name>